<organism evidence="3 4">
    <name type="scientific">Fredinandcohnia salidurans</name>
    <dbReference type="NCBI Taxonomy" id="2595041"/>
    <lineage>
        <taxon>Bacteria</taxon>
        <taxon>Bacillati</taxon>
        <taxon>Bacillota</taxon>
        <taxon>Bacilli</taxon>
        <taxon>Bacillales</taxon>
        <taxon>Bacillaceae</taxon>
        <taxon>Fredinandcohnia</taxon>
    </lineage>
</organism>
<sequence length="152" mass="16848">MENHVDDIKTNIEKLRSTISNELSKKLDLNKCERVVEKLDSFSASCEECQQHLVDLKNHFTQLEANDDEIDKDSKHHKQVIKGIAAHLQKEHKLVPEGMYLTLYMSIGMSLGMVFGLTIFDNIALGLPIGMSIGIAIGAGLDADAKKKGNTI</sequence>
<feature type="domain" description="Glycine zipper-like" evidence="2">
    <location>
        <begin position="102"/>
        <end position="141"/>
    </location>
</feature>
<accession>A0ABW4MPA2</accession>
<dbReference type="Proteomes" id="UP001597227">
    <property type="component" value="Unassembled WGS sequence"/>
</dbReference>
<feature type="transmembrane region" description="Helical" evidence="1">
    <location>
        <begin position="123"/>
        <end position="141"/>
    </location>
</feature>
<protein>
    <recommendedName>
        <fullName evidence="2">Glycine zipper-like domain-containing protein</fullName>
    </recommendedName>
</protein>
<keyword evidence="4" id="KW-1185">Reference proteome</keyword>
<evidence type="ECO:0000313" key="4">
    <source>
        <dbReference type="Proteomes" id="UP001597227"/>
    </source>
</evidence>
<dbReference type="RefSeq" id="WP_388039244.1">
    <property type="nucleotide sequence ID" value="NZ_JBHUEK010000023.1"/>
</dbReference>
<name>A0ABW4MPA2_9BACI</name>
<reference evidence="4" key="1">
    <citation type="journal article" date="2019" name="Int. J. Syst. Evol. Microbiol.">
        <title>The Global Catalogue of Microorganisms (GCM) 10K type strain sequencing project: providing services to taxonomists for standard genome sequencing and annotation.</title>
        <authorList>
            <consortium name="The Broad Institute Genomics Platform"/>
            <consortium name="The Broad Institute Genome Sequencing Center for Infectious Disease"/>
            <person name="Wu L."/>
            <person name="Ma J."/>
        </authorList>
    </citation>
    <scope>NUCLEOTIDE SEQUENCE [LARGE SCALE GENOMIC DNA]</scope>
    <source>
        <strain evidence="4">CCUG 15531</strain>
    </source>
</reference>
<keyword evidence="1" id="KW-1133">Transmembrane helix</keyword>
<dbReference type="Pfam" id="PF26273">
    <property type="entry name" value="Gly_zipper"/>
    <property type="match status" value="1"/>
</dbReference>
<proteinExistence type="predicted"/>
<dbReference type="EMBL" id="JBHUEK010000023">
    <property type="protein sequence ID" value="MFD1779847.1"/>
    <property type="molecule type" value="Genomic_DNA"/>
</dbReference>
<keyword evidence="1" id="KW-0472">Membrane</keyword>
<feature type="transmembrane region" description="Helical" evidence="1">
    <location>
        <begin position="98"/>
        <end position="117"/>
    </location>
</feature>
<evidence type="ECO:0000259" key="2">
    <source>
        <dbReference type="Pfam" id="PF26273"/>
    </source>
</evidence>
<evidence type="ECO:0000256" key="1">
    <source>
        <dbReference type="SAM" id="Phobius"/>
    </source>
</evidence>
<comment type="caution">
    <text evidence="3">The sequence shown here is derived from an EMBL/GenBank/DDBJ whole genome shotgun (WGS) entry which is preliminary data.</text>
</comment>
<evidence type="ECO:0000313" key="3">
    <source>
        <dbReference type="EMBL" id="MFD1779847.1"/>
    </source>
</evidence>
<keyword evidence="1" id="KW-0812">Transmembrane</keyword>
<dbReference type="InterPro" id="IPR058598">
    <property type="entry name" value="Gly_zipper-like_dom"/>
</dbReference>
<gene>
    <name evidence="3" type="ORF">ACFSFW_14370</name>
</gene>